<dbReference type="Pfam" id="PF00617">
    <property type="entry name" value="RasGEF"/>
    <property type="match status" value="1"/>
</dbReference>
<dbReference type="Gene3D" id="1.10.840.10">
    <property type="entry name" value="Ras guanine-nucleotide exchange factors catalytic domain"/>
    <property type="match status" value="1"/>
</dbReference>
<dbReference type="InterPro" id="IPR001895">
    <property type="entry name" value="RASGEF_cat_dom"/>
</dbReference>
<dbReference type="SMART" id="SM00229">
    <property type="entry name" value="RasGEFN"/>
    <property type="match status" value="1"/>
</dbReference>
<dbReference type="GO" id="GO:0005886">
    <property type="term" value="C:plasma membrane"/>
    <property type="evidence" value="ECO:0007669"/>
    <property type="project" value="TreeGrafter"/>
</dbReference>
<feature type="domain" description="Ras-GEF" evidence="3">
    <location>
        <begin position="208"/>
        <end position="455"/>
    </location>
</feature>
<keyword evidence="1 2" id="KW-0344">Guanine-nucleotide releasing factor</keyword>
<evidence type="ECO:0000256" key="2">
    <source>
        <dbReference type="PROSITE-ProRule" id="PRU00168"/>
    </source>
</evidence>
<reference evidence="6" key="1">
    <citation type="submission" date="2022-11" db="UniProtKB">
        <authorList>
            <consortium name="WormBaseParasite"/>
        </authorList>
    </citation>
    <scope>IDENTIFICATION</scope>
</reference>
<dbReference type="PANTHER" id="PTHR23113:SF356">
    <property type="entry name" value="FI05912P-RELATED"/>
    <property type="match status" value="1"/>
</dbReference>
<evidence type="ECO:0000313" key="5">
    <source>
        <dbReference type="Proteomes" id="UP000887540"/>
    </source>
</evidence>
<dbReference type="SUPFAM" id="SSF48366">
    <property type="entry name" value="Ras GEF"/>
    <property type="match status" value="1"/>
</dbReference>
<dbReference type="CDD" id="cd00155">
    <property type="entry name" value="RasGEF"/>
    <property type="match status" value="1"/>
</dbReference>
<dbReference type="PROSITE" id="PS50009">
    <property type="entry name" value="RASGEF_CAT"/>
    <property type="match status" value="1"/>
</dbReference>
<dbReference type="InterPro" id="IPR023578">
    <property type="entry name" value="Ras_GEF_dom_sf"/>
</dbReference>
<dbReference type="WBParaSite" id="ACRNAN_scaffold11497.g29506.t1">
    <property type="protein sequence ID" value="ACRNAN_scaffold11497.g29506.t1"/>
    <property type="gene ID" value="ACRNAN_scaffold11497.g29506"/>
</dbReference>
<feature type="domain" description="N-terminal Ras-GEF" evidence="4">
    <location>
        <begin position="44"/>
        <end position="176"/>
    </location>
</feature>
<dbReference type="CDD" id="cd06224">
    <property type="entry name" value="REM"/>
    <property type="match status" value="1"/>
</dbReference>
<sequence length="473" mass="54678">MNGTTPEIVKNGLIKEKPSVSFSTEIHVNGASLCFETNSIIMDSDGTILSGAAEDLLQKMLPTRDYCPSRQFTFTLLLNLRAFISPWDLLQKILQHCMFEQNSNVDNFRRESRVKMFENVLQFCQEWTQNIPYDFRDASMRDRLLELFGLCSVDSSTQRKCDELMYSLRSTLSKLERYENALRSLQQNVEDPPIQSELFVGLANICRDPSVVAQQLAHIELERLSMIGPDELVELMSSGDLEDLHQLSEKANKATNIQHYVAWFNQLTTLVATEILRHSRKKFRVKTIEYFIDVAKECINIGNFNSLMAIVAGLSLHPIARLKKTWARVEKSKLEILQHQLDPTGNFVSYRATLKAAIWRWEGAKQDTEKVIIPFFGLLIKDLFLIYSRCTVILPNGHLNFAMFTQFAEQLRNLIKWKNRPCPFKRNPPVLQYLLLAANYSDKNLLLLSYEYESPEISVEKEEYRRLKEDSPK</sequence>
<dbReference type="PANTHER" id="PTHR23113">
    <property type="entry name" value="GUANINE NUCLEOTIDE EXCHANGE FACTOR"/>
    <property type="match status" value="1"/>
</dbReference>
<evidence type="ECO:0000259" key="3">
    <source>
        <dbReference type="PROSITE" id="PS50009"/>
    </source>
</evidence>
<keyword evidence="5" id="KW-1185">Reference proteome</keyword>
<dbReference type="AlphaFoldDB" id="A0A914CL27"/>
<proteinExistence type="predicted"/>
<evidence type="ECO:0000313" key="6">
    <source>
        <dbReference type="WBParaSite" id="ACRNAN_scaffold11497.g29506.t1"/>
    </source>
</evidence>
<dbReference type="Pfam" id="PF00618">
    <property type="entry name" value="RasGEF_N"/>
    <property type="match status" value="1"/>
</dbReference>
<dbReference type="SMART" id="SM00147">
    <property type="entry name" value="RasGEF"/>
    <property type="match status" value="1"/>
</dbReference>
<dbReference type="PROSITE" id="PS50212">
    <property type="entry name" value="RASGEF_NTER"/>
    <property type="match status" value="1"/>
</dbReference>
<name>A0A914CL27_9BILA</name>
<evidence type="ECO:0000259" key="4">
    <source>
        <dbReference type="PROSITE" id="PS50212"/>
    </source>
</evidence>
<evidence type="ECO:0000256" key="1">
    <source>
        <dbReference type="ARBA" id="ARBA00022658"/>
    </source>
</evidence>
<protein>
    <submittedName>
        <fullName evidence="6">Uncharacterized protein</fullName>
    </submittedName>
</protein>
<dbReference type="GO" id="GO:0007265">
    <property type="term" value="P:Ras protein signal transduction"/>
    <property type="evidence" value="ECO:0007669"/>
    <property type="project" value="TreeGrafter"/>
</dbReference>
<dbReference type="InterPro" id="IPR036964">
    <property type="entry name" value="RASGEF_cat_dom_sf"/>
</dbReference>
<dbReference type="Proteomes" id="UP000887540">
    <property type="component" value="Unplaced"/>
</dbReference>
<dbReference type="GO" id="GO:0005085">
    <property type="term" value="F:guanyl-nucleotide exchange factor activity"/>
    <property type="evidence" value="ECO:0007669"/>
    <property type="project" value="UniProtKB-KW"/>
</dbReference>
<dbReference type="InterPro" id="IPR008937">
    <property type="entry name" value="Ras-like_GEF"/>
</dbReference>
<accession>A0A914CL27</accession>
<organism evidence="5 6">
    <name type="scientific">Acrobeloides nanus</name>
    <dbReference type="NCBI Taxonomy" id="290746"/>
    <lineage>
        <taxon>Eukaryota</taxon>
        <taxon>Metazoa</taxon>
        <taxon>Ecdysozoa</taxon>
        <taxon>Nematoda</taxon>
        <taxon>Chromadorea</taxon>
        <taxon>Rhabditida</taxon>
        <taxon>Tylenchina</taxon>
        <taxon>Cephalobomorpha</taxon>
        <taxon>Cephaloboidea</taxon>
        <taxon>Cephalobidae</taxon>
        <taxon>Acrobeloides</taxon>
    </lineage>
</organism>
<dbReference type="Gene3D" id="1.20.870.10">
    <property type="entry name" value="Son of sevenless (SoS) protein Chain: S domain 1"/>
    <property type="match status" value="1"/>
</dbReference>
<dbReference type="InterPro" id="IPR000651">
    <property type="entry name" value="Ras-like_Gua-exchang_fac_N"/>
</dbReference>